<dbReference type="AlphaFoldDB" id="A0A2N9FK46"/>
<evidence type="ECO:0000313" key="1">
    <source>
        <dbReference type="EMBL" id="SPC87563.1"/>
    </source>
</evidence>
<sequence>MATILSENFRTASLDGIVDGEASSREASERRAAVRPFTYRNLVKEVVLVRHGIVDGDFSWKE</sequence>
<proteinExistence type="predicted"/>
<dbReference type="EMBL" id="OIVN01000930">
    <property type="protein sequence ID" value="SPC87563.1"/>
    <property type="molecule type" value="Genomic_DNA"/>
</dbReference>
<reference evidence="1" key="1">
    <citation type="submission" date="2018-02" db="EMBL/GenBank/DDBJ databases">
        <authorList>
            <person name="Cohen D.B."/>
            <person name="Kent A.D."/>
        </authorList>
    </citation>
    <scope>NUCLEOTIDE SEQUENCE</scope>
</reference>
<name>A0A2N9FK46_FAGSY</name>
<protein>
    <submittedName>
        <fullName evidence="1">Uncharacterized protein</fullName>
    </submittedName>
</protein>
<organism evidence="1">
    <name type="scientific">Fagus sylvatica</name>
    <name type="common">Beechnut</name>
    <dbReference type="NCBI Taxonomy" id="28930"/>
    <lineage>
        <taxon>Eukaryota</taxon>
        <taxon>Viridiplantae</taxon>
        <taxon>Streptophyta</taxon>
        <taxon>Embryophyta</taxon>
        <taxon>Tracheophyta</taxon>
        <taxon>Spermatophyta</taxon>
        <taxon>Magnoliopsida</taxon>
        <taxon>eudicotyledons</taxon>
        <taxon>Gunneridae</taxon>
        <taxon>Pentapetalae</taxon>
        <taxon>rosids</taxon>
        <taxon>fabids</taxon>
        <taxon>Fagales</taxon>
        <taxon>Fagaceae</taxon>
        <taxon>Fagus</taxon>
    </lineage>
</organism>
<gene>
    <name evidence="1" type="ORF">FSB_LOCUS15445</name>
</gene>
<accession>A0A2N9FK46</accession>